<keyword evidence="2" id="KW-0812">Transmembrane</keyword>
<keyword evidence="4" id="KW-1185">Reference proteome</keyword>
<dbReference type="STRING" id="1028.SAMN05661096_01603"/>
<accession>A0A1X7JIA9</accession>
<evidence type="ECO:0000313" key="3">
    <source>
        <dbReference type="EMBL" id="SMG27453.1"/>
    </source>
</evidence>
<evidence type="ECO:0000313" key="4">
    <source>
        <dbReference type="Proteomes" id="UP000193804"/>
    </source>
</evidence>
<feature type="region of interest" description="Disordered" evidence="1">
    <location>
        <begin position="151"/>
        <end position="172"/>
    </location>
</feature>
<dbReference type="OrthoDB" id="667398at2"/>
<dbReference type="RefSeq" id="WP_085516544.1">
    <property type="nucleotide sequence ID" value="NZ_FXAW01000003.1"/>
</dbReference>
<feature type="compositionally biased region" description="Basic and acidic residues" evidence="1">
    <location>
        <begin position="153"/>
        <end position="172"/>
    </location>
</feature>
<evidence type="ECO:0000256" key="1">
    <source>
        <dbReference type="SAM" id="MobiDB-lite"/>
    </source>
</evidence>
<dbReference type="AlphaFoldDB" id="A0A1X7JIA9"/>
<dbReference type="Proteomes" id="UP000193804">
    <property type="component" value="Unassembled WGS sequence"/>
</dbReference>
<dbReference type="EMBL" id="FXAW01000003">
    <property type="protein sequence ID" value="SMG27453.1"/>
    <property type="molecule type" value="Genomic_DNA"/>
</dbReference>
<gene>
    <name evidence="3" type="ORF">SAMN05661096_01603</name>
</gene>
<reference evidence="4" key="1">
    <citation type="submission" date="2017-04" db="EMBL/GenBank/DDBJ databases">
        <authorList>
            <person name="Varghese N."/>
            <person name="Submissions S."/>
        </authorList>
    </citation>
    <scope>NUCLEOTIDE SEQUENCE [LARGE SCALE GENOMIC DNA]</scope>
    <source>
        <strain evidence="4">DSM 4125</strain>
    </source>
</reference>
<organism evidence="3 4">
    <name type="scientific">Marivirga sericea</name>
    <dbReference type="NCBI Taxonomy" id="1028"/>
    <lineage>
        <taxon>Bacteria</taxon>
        <taxon>Pseudomonadati</taxon>
        <taxon>Bacteroidota</taxon>
        <taxon>Cytophagia</taxon>
        <taxon>Cytophagales</taxon>
        <taxon>Marivirgaceae</taxon>
        <taxon>Marivirga</taxon>
    </lineage>
</organism>
<proteinExistence type="predicted"/>
<keyword evidence="2" id="KW-0472">Membrane</keyword>
<name>A0A1X7JIA9_9BACT</name>
<evidence type="ECO:0000256" key="2">
    <source>
        <dbReference type="SAM" id="Phobius"/>
    </source>
</evidence>
<feature type="transmembrane region" description="Helical" evidence="2">
    <location>
        <begin position="84"/>
        <end position="104"/>
    </location>
</feature>
<sequence length="172" mass="20202">MALKKLEQQLEKYWLGELSQVEESQFKSELQANRNELSGELRQMAEWFEGHEDAKQKLSLGDDFDQNIMKEIHKKSQPKDKWNWMKVAASVLVIMALGFFAWWMPQQQEQRQLAQEEQKAYQEAKATLELMASMMNHGKKHLSSLEMINTAQEKVKNTFQPERKEKKKGQDG</sequence>
<protein>
    <submittedName>
        <fullName evidence="3">Uncharacterized protein</fullName>
    </submittedName>
</protein>
<keyword evidence="2" id="KW-1133">Transmembrane helix</keyword>